<comment type="caution">
    <text evidence="1">The sequence shown here is derived from an EMBL/GenBank/DDBJ whole genome shotgun (WGS) entry which is preliminary data.</text>
</comment>
<sequence>MDSQPGNSGLYGNASSAHAHSVYPNLSGGVAIEYSTLVFTLLENSPITIDEFYLIVRS</sequence>
<dbReference type="AlphaFoldDB" id="A0A4Y2LPK4"/>
<dbReference type="Proteomes" id="UP000499080">
    <property type="component" value="Unassembled WGS sequence"/>
</dbReference>
<proteinExistence type="predicted"/>
<dbReference type="EMBL" id="BGPR01278040">
    <property type="protein sequence ID" value="GBN16379.1"/>
    <property type="molecule type" value="Genomic_DNA"/>
</dbReference>
<protein>
    <submittedName>
        <fullName evidence="1">Uncharacterized protein</fullName>
    </submittedName>
</protein>
<accession>A0A4Y2LPK4</accession>
<reference evidence="1 2" key="1">
    <citation type="journal article" date="2019" name="Sci. Rep.">
        <title>Orb-weaving spider Araneus ventricosus genome elucidates the spidroin gene catalogue.</title>
        <authorList>
            <person name="Kono N."/>
            <person name="Nakamura H."/>
            <person name="Ohtoshi R."/>
            <person name="Moran D.A.P."/>
            <person name="Shinohara A."/>
            <person name="Yoshida Y."/>
            <person name="Fujiwara M."/>
            <person name="Mori M."/>
            <person name="Tomita M."/>
            <person name="Arakawa K."/>
        </authorList>
    </citation>
    <scope>NUCLEOTIDE SEQUENCE [LARGE SCALE GENOMIC DNA]</scope>
</reference>
<organism evidence="1 2">
    <name type="scientific">Araneus ventricosus</name>
    <name type="common">Orbweaver spider</name>
    <name type="synonym">Epeira ventricosa</name>
    <dbReference type="NCBI Taxonomy" id="182803"/>
    <lineage>
        <taxon>Eukaryota</taxon>
        <taxon>Metazoa</taxon>
        <taxon>Ecdysozoa</taxon>
        <taxon>Arthropoda</taxon>
        <taxon>Chelicerata</taxon>
        <taxon>Arachnida</taxon>
        <taxon>Araneae</taxon>
        <taxon>Araneomorphae</taxon>
        <taxon>Entelegynae</taxon>
        <taxon>Araneoidea</taxon>
        <taxon>Araneidae</taxon>
        <taxon>Araneus</taxon>
    </lineage>
</organism>
<name>A0A4Y2LPK4_ARAVE</name>
<evidence type="ECO:0000313" key="2">
    <source>
        <dbReference type="Proteomes" id="UP000499080"/>
    </source>
</evidence>
<evidence type="ECO:0000313" key="1">
    <source>
        <dbReference type="EMBL" id="GBN16379.1"/>
    </source>
</evidence>
<feature type="non-terminal residue" evidence="1">
    <location>
        <position position="58"/>
    </location>
</feature>
<keyword evidence="2" id="KW-1185">Reference proteome</keyword>
<gene>
    <name evidence="1" type="ORF">AVEN_154733_1</name>
</gene>